<feature type="domain" description="HTH araC/xylS-type" evidence="4">
    <location>
        <begin position="161"/>
        <end position="259"/>
    </location>
</feature>
<dbReference type="InterPro" id="IPR014710">
    <property type="entry name" value="RmlC-like_jellyroll"/>
</dbReference>
<dbReference type="AlphaFoldDB" id="A0AAW3JSQ2"/>
<keyword evidence="3" id="KW-0804">Transcription</keyword>
<dbReference type="PRINTS" id="PR00032">
    <property type="entry name" value="HTHARAC"/>
</dbReference>
<keyword evidence="1" id="KW-0805">Transcription regulation</keyword>
<dbReference type="InterPro" id="IPR020449">
    <property type="entry name" value="Tscrpt_reg_AraC-type_HTH"/>
</dbReference>
<dbReference type="PROSITE" id="PS00041">
    <property type="entry name" value="HTH_ARAC_FAMILY_1"/>
    <property type="match status" value="1"/>
</dbReference>
<sequence>MHLTFKETKEEVYAAQRVSKHISPHLHNALEIVCVTEGTLEIGVGQELYHMEKGDIGFVFSDIIHHYQVFSEKTSRADYILVPSSFAGVFKDKIQRYAPKYPVIRAKQIEPDVYNAIQAIIQMEEKEPMVVQAYIQIVLARCIGKMELVEKSCVGSDDLIYRTVSYVSGNFRKKFSLEEMAHDLGVSKYVLSRVFSKTFHRNFNQYLNDARLSYACTRLVNSGDTILDICLDSGFDSQRTFNRVFKERYRINPSEYRKLKR</sequence>
<evidence type="ECO:0000256" key="2">
    <source>
        <dbReference type="ARBA" id="ARBA00023125"/>
    </source>
</evidence>
<evidence type="ECO:0000256" key="3">
    <source>
        <dbReference type="ARBA" id="ARBA00023163"/>
    </source>
</evidence>
<organism evidence="5 6">
    <name type="scientific">Butyribacter intestini</name>
    <dbReference type="NCBI Taxonomy" id="1703332"/>
    <lineage>
        <taxon>Bacteria</taxon>
        <taxon>Bacillati</taxon>
        <taxon>Bacillota</taxon>
        <taxon>Clostridia</taxon>
        <taxon>Lachnospirales</taxon>
        <taxon>Lachnospiraceae</taxon>
        <taxon>Butyribacter</taxon>
    </lineage>
</organism>
<evidence type="ECO:0000313" key="6">
    <source>
        <dbReference type="Proteomes" id="UP000050833"/>
    </source>
</evidence>
<dbReference type="PROSITE" id="PS01124">
    <property type="entry name" value="HTH_ARAC_FAMILY_2"/>
    <property type="match status" value="1"/>
</dbReference>
<evidence type="ECO:0000259" key="4">
    <source>
        <dbReference type="PROSITE" id="PS01124"/>
    </source>
</evidence>
<dbReference type="Gene3D" id="2.60.120.10">
    <property type="entry name" value="Jelly Rolls"/>
    <property type="match status" value="1"/>
</dbReference>
<dbReference type="RefSeq" id="WP_055944551.1">
    <property type="nucleotide sequence ID" value="NZ_JAQDCV010000005.1"/>
</dbReference>
<dbReference type="EMBL" id="LLKB01000005">
    <property type="protein sequence ID" value="KQC85068.1"/>
    <property type="molecule type" value="Genomic_DNA"/>
</dbReference>
<dbReference type="SUPFAM" id="SSF51182">
    <property type="entry name" value="RmlC-like cupins"/>
    <property type="match status" value="1"/>
</dbReference>
<dbReference type="InterPro" id="IPR003313">
    <property type="entry name" value="AraC-bd"/>
</dbReference>
<dbReference type="SMART" id="SM00342">
    <property type="entry name" value="HTH_ARAC"/>
    <property type="match status" value="1"/>
</dbReference>
<dbReference type="Proteomes" id="UP000050833">
    <property type="component" value="Unassembled WGS sequence"/>
</dbReference>
<dbReference type="GO" id="GO:0003700">
    <property type="term" value="F:DNA-binding transcription factor activity"/>
    <property type="evidence" value="ECO:0007669"/>
    <property type="project" value="InterPro"/>
</dbReference>
<comment type="caution">
    <text evidence="5">The sequence shown here is derived from an EMBL/GenBank/DDBJ whole genome shotgun (WGS) entry which is preliminary data.</text>
</comment>
<reference evidence="5 6" key="1">
    <citation type="submission" date="2015-10" db="EMBL/GenBank/DDBJ databases">
        <title>Butyribacter intestini gen. nov., sp. nov., a butyric acid-producing bacterium of the family Lachnospiraceae isolated from the human faeces.</title>
        <authorList>
            <person name="Zou Y."/>
            <person name="Xue W."/>
            <person name="Luo G."/>
            <person name="Lv M."/>
        </authorList>
    </citation>
    <scope>NUCLEOTIDE SEQUENCE [LARGE SCALE GENOMIC DNA]</scope>
    <source>
        <strain evidence="5 6">TF01-11</strain>
    </source>
</reference>
<dbReference type="PANTHER" id="PTHR43280:SF2">
    <property type="entry name" value="HTH-TYPE TRANSCRIPTIONAL REGULATOR EXSA"/>
    <property type="match status" value="1"/>
</dbReference>
<keyword evidence="6" id="KW-1185">Reference proteome</keyword>
<dbReference type="PANTHER" id="PTHR43280">
    <property type="entry name" value="ARAC-FAMILY TRANSCRIPTIONAL REGULATOR"/>
    <property type="match status" value="1"/>
</dbReference>
<dbReference type="SUPFAM" id="SSF46689">
    <property type="entry name" value="Homeodomain-like"/>
    <property type="match status" value="1"/>
</dbReference>
<gene>
    <name evidence="5" type="ORF">APZ18_10165</name>
</gene>
<proteinExistence type="predicted"/>
<dbReference type="InterPro" id="IPR018060">
    <property type="entry name" value="HTH_AraC"/>
</dbReference>
<dbReference type="GO" id="GO:0043565">
    <property type="term" value="F:sequence-specific DNA binding"/>
    <property type="evidence" value="ECO:0007669"/>
    <property type="project" value="InterPro"/>
</dbReference>
<keyword evidence="2" id="KW-0238">DNA-binding</keyword>
<name>A0AAW3JSQ2_9FIRM</name>
<evidence type="ECO:0000256" key="1">
    <source>
        <dbReference type="ARBA" id="ARBA00023015"/>
    </source>
</evidence>
<protein>
    <submittedName>
        <fullName evidence="5">AraC family transcriptional regulator</fullName>
    </submittedName>
</protein>
<accession>A0AAW3JSQ2</accession>
<dbReference type="Pfam" id="PF12833">
    <property type="entry name" value="HTH_18"/>
    <property type="match status" value="1"/>
</dbReference>
<dbReference type="InterPro" id="IPR009057">
    <property type="entry name" value="Homeodomain-like_sf"/>
</dbReference>
<dbReference type="InterPro" id="IPR018062">
    <property type="entry name" value="HTH_AraC-typ_CS"/>
</dbReference>
<evidence type="ECO:0000313" key="5">
    <source>
        <dbReference type="EMBL" id="KQC85068.1"/>
    </source>
</evidence>
<dbReference type="Gene3D" id="1.10.10.60">
    <property type="entry name" value="Homeodomain-like"/>
    <property type="match status" value="2"/>
</dbReference>
<dbReference type="Pfam" id="PF02311">
    <property type="entry name" value="AraC_binding"/>
    <property type="match status" value="1"/>
</dbReference>
<dbReference type="InterPro" id="IPR011051">
    <property type="entry name" value="RmlC_Cupin_sf"/>
</dbReference>